<comment type="subcellular location">
    <subcellularLocation>
        <location evidence="1">Cell inner membrane</location>
        <topology evidence="1">Peripheral membrane protein</topology>
    </subcellularLocation>
</comment>
<dbReference type="GO" id="GO:0015833">
    <property type="term" value="P:peptide transport"/>
    <property type="evidence" value="ECO:0007669"/>
    <property type="project" value="InterPro"/>
</dbReference>
<dbReference type="PANTHER" id="PTHR43297:SF2">
    <property type="entry name" value="DIPEPTIDE TRANSPORT ATP-BINDING PROTEIN DPPD"/>
    <property type="match status" value="1"/>
</dbReference>
<evidence type="ECO:0000256" key="4">
    <source>
        <dbReference type="ARBA" id="ARBA00022475"/>
    </source>
</evidence>
<dbReference type="PROSITE" id="PS50893">
    <property type="entry name" value="ABC_TRANSPORTER_2"/>
    <property type="match status" value="2"/>
</dbReference>
<dbReference type="InterPro" id="IPR003439">
    <property type="entry name" value="ABC_transporter-like_ATP-bd"/>
</dbReference>
<dbReference type="Pfam" id="PF08352">
    <property type="entry name" value="oligo_HPY"/>
    <property type="match status" value="2"/>
</dbReference>
<dbReference type="EMBL" id="LNYX01000032">
    <property type="protein sequence ID" value="KTD61399.1"/>
    <property type="molecule type" value="Genomic_DNA"/>
</dbReference>
<dbReference type="GO" id="GO:0005886">
    <property type="term" value="C:plasma membrane"/>
    <property type="evidence" value="ECO:0007669"/>
    <property type="project" value="UniProtKB-SubCell"/>
</dbReference>
<dbReference type="InterPro" id="IPR013563">
    <property type="entry name" value="Oligopep_ABC_C"/>
</dbReference>
<dbReference type="PROSITE" id="PS00211">
    <property type="entry name" value="ABC_TRANSPORTER_1"/>
    <property type="match status" value="2"/>
</dbReference>
<evidence type="ECO:0000256" key="9">
    <source>
        <dbReference type="ARBA" id="ARBA00047356"/>
    </source>
</evidence>
<feature type="domain" description="ABC transporter" evidence="10">
    <location>
        <begin position="349"/>
        <end position="595"/>
    </location>
</feature>
<gene>
    <name evidence="11" type="ORF">Lspi_2641</name>
</gene>
<keyword evidence="7" id="KW-0472">Membrane</keyword>
<feature type="domain" description="ABC transporter" evidence="10">
    <location>
        <begin position="7"/>
        <end position="257"/>
    </location>
</feature>
<dbReference type="CDD" id="cd03257">
    <property type="entry name" value="ABC_NikE_OppD_transporters"/>
    <property type="match status" value="2"/>
</dbReference>
<dbReference type="STRING" id="452.Lspi_2641"/>
<evidence type="ECO:0000256" key="8">
    <source>
        <dbReference type="ARBA" id="ARBA00038852"/>
    </source>
</evidence>
<dbReference type="EC" id="7.4.2.9" evidence="8"/>
<protein>
    <recommendedName>
        <fullName evidence="8">ABC-type dipeptide transporter</fullName>
        <ecNumber evidence="8">7.4.2.9</ecNumber>
    </recommendedName>
</protein>
<comment type="caution">
    <text evidence="11">The sequence shown here is derived from an EMBL/GenBank/DDBJ whole genome shotgun (WGS) entry which is preliminary data.</text>
</comment>
<dbReference type="FunFam" id="3.40.50.300:FF:000016">
    <property type="entry name" value="Oligopeptide ABC transporter ATP-binding component"/>
    <property type="match status" value="2"/>
</dbReference>
<evidence type="ECO:0000256" key="3">
    <source>
        <dbReference type="ARBA" id="ARBA00022448"/>
    </source>
</evidence>
<evidence type="ECO:0000313" key="12">
    <source>
        <dbReference type="Proteomes" id="UP000054877"/>
    </source>
</evidence>
<dbReference type="Gene3D" id="3.40.50.300">
    <property type="entry name" value="P-loop containing nucleotide triphosphate hydrolases"/>
    <property type="match status" value="2"/>
</dbReference>
<accession>A0A0W0YX00</accession>
<keyword evidence="3" id="KW-0813">Transport</keyword>
<dbReference type="InterPro" id="IPR003593">
    <property type="entry name" value="AAA+_ATPase"/>
</dbReference>
<sequence>MAQPAEIKHLRVAFETDKQPVAAVDDISFHLNSGETLALLGESGCGKSLTSLALMRLLPVNAGYDSASEVLLQGQDVLNVPESVMRELRGKRIAIIFQEPMTALNPVLRIEEQLAEALKQGNRHLSREALGKRMLSLLKEVEIPEPQVRLRQYPHQLSGGQKQRIVIAMALANNPEILIADEPTTALDVTIQAQILALLKKLQAQHRMSMLLITHDLAVVKAVADRVCVMYAGQLVEQAGVEEFFSQVKHPYSQQLLASLPCFEKRKNRLQTIAGTVPGLGALPGGCRFHPRCAHRFAPCSEVTPLLQCIEDRAVRCHLYPEHRYPPALNHKTDKWVPNEDDHEEVLCAQDLNVYFTVGKTLFGKGHIIKAVDGLSLTLHRGKTLALVGESGCGKTTASRALLRLLPVSSGNIVYQGRDIAGFKGSALRNYRKKVQIVFQDPFSSMNPRMTVGEIIAEGMMAHGMSSRVIRQKQLRLLDQVNLPETSLARYPHQFSGGQRQRICIARALATDPEVLICDEPTSALDVSVQAQILNLLKELQQDMGMAYLFITHNMAVVSYIADDVLVMRNGRVIESGSCKKIFKHPEDPYTHTLLSSVLQI</sequence>
<evidence type="ECO:0000259" key="10">
    <source>
        <dbReference type="PROSITE" id="PS50893"/>
    </source>
</evidence>
<proteinExistence type="inferred from homology"/>
<dbReference type="GO" id="GO:0055085">
    <property type="term" value="P:transmembrane transport"/>
    <property type="evidence" value="ECO:0007669"/>
    <property type="project" value="UniProtKB-ARBA"/>
</dbReference>
<keyword evidence="12" id="KW-1185">Reference proteome</keyword>
<dbReference type="GO" id="GO:0005524">
    <property type="term" value="F:ATP binding"/>
    <property type="evidence" value="ECO:0007669"/>
    <property type="project" value="UniProtKB-KW"/>
</dbReference>
<name>A0A0W0YX00_LEGSP</name>
<evidence type="ECO:0000256" key="1">
    <source>
        <dbReference type="ARBA" id="ARBA00004417"/>
    </source>
</evidence>
<dbReference type="NCBIfam" id="TIGR01727">
    <property type="entry name" value="oligo_HPY"/>
    <property type="match status" value="1"/>
</dbReference>
<dbReference type="NCBIfam" id="NF007739">
    <property type="entry name" value="PRK10419.1"/>
    <property type="match status" value="2"/>
</dbReference>
<evidence type="ECO:0000256" key="7">
    <source>
        <dbReference type="ARBA" id="ARBA00023136"/>
    </source>
</evidence>
<evidence type="ECO:0000256" key="5">
    <source>
        <dbReference type="ARBA" id="ARBA00022741"/>
    </source>
</evidence>
<dbReference type="InterPro" id="IPR017871">
    <property type="entry name" value="ABC_transporter-like_CS"/>
</dbReference>
<dbReference type="SUPFAM" id="SSF52540">
    <property type="entry name" value="P-loop containing nucleoside triphosphate hydrolases"/>
    <property type="match status" value="2"/>
</dbReference>
<reference evidence="11 12" key="1">
    <citation type="submission" date="2015-11" db="EMBL/GenBank/DDBJ databases">
        <title>Genomic analysis of 38 Legionella species identifies large and diverse effector repertoires.</title>
        <authorList>
            <person name="Burstein D."/>
            <person name="Amaro F."/>
            <person name="Zusman T."/>
            <person name="Lifshitz Z."/>
            <person name="Cohen O."/>
            <person name="Gilbert J.A."/>
            <person name="Pupko T."/>
            <person name="Shuman H.A."/>
            <person name="Segal G."/>
        </authorList>
    </citation>
    <scope>NUCLEOTIDE SEQUENCE [LARGE SCALE GENOMIC DNA]</scope>
    <source>
        <strain evidence="11 12">Mt.St.Helens-9</strain>
    </source>
</reference>
<dbReference type="PATRIC" id="fig|452.5.peg.2924"/>
<evidence type="ECO:0000313" key="11">
    <source>
        <dbReference type="EMBL" id="KTD61399.1"/>
    </source>
</evidence>
<comment type="catalytic activity">
    <reaction evidence="9">
        <text>a dipeptide(out) + ATP + H2O = a dipeptide(in) + ADP + phosphate + H(+)</text>
        <dbReference type="Rhea" id="RHEA:23120"/>
        <dbReference type="ChEBI" id="CHEBI:15377"/>
        <dbReference type="ChEBI" id="CHEBI:15378"/>
        <dbReference type="ChEBI" id="CHEBI:30616"/>
        <dbReference type="ChEBI" id="CHEBI:43474"/>
        <dbReference type="ChEBI" id="CHEBI:90799"/>
        <dbReference type="ChEBI" id="CHEBI:456216"/>
        <dbReference type="EC" id="7.4.2.9"/>
    </reaction>
</comment>
<comment type="similarity">
    <text evidence="2">Belongs to the ABC transporter superfamily.</text>
</comment>
<dbReference type="NCBIfam" id="NF008453">
    <property type="entry name" value="PRK11308.1"/>
    <property type="match status" value="2"/>
</dbReference>
<organism evidence="11 12">
    <name type="scientific">Legionella spiritensis</name>
    <dbReference type="NCBI Taxonomy" id="452"/>
    <lineage>
        <taxon>Bacteria</taxon>
        <taxon>Pseudomonadati</taxon>
        <taxon>Pseudomonadota</taxon>
        <taxon>Gammaproteobacteria</taxon>
        <taxon>Legionellales</taxon>
        <taxon>Legionellaceae</taxon>
        <taxon>Legionella</taxon>
    </lineage>
</organism>
<evidence type="ECO:0000256" key="2">
    <source>
        <dbReference type="ARBA" id="ARBA00005417"/>
    </source>
</evidence>
<dbReference type="Pfam" id="PF00005">
    <property type="entry name" value="ABC_tran"/>
    <property type="match status" value="2"/>
</dbReference>
<dbReference type="Proteomes" id="UP000054877">
    <property type="component" value="Unassembled WGS sequence"/>
</dbReference>
<keyword evidence="4" id="KW-1003">Cell membrane</keyword>
<dbReference type="OrthoDB" id="9784450at2"/>
<dbReference type="GO" id="GO:0016887">
    <property type="term" value="F:ATP hydrolysis activity"/>
    <property type="evidence" value="ECO:0007669"/>
    <property type="project" value="InterPro"/>
</dbReference>
<dbReference type="SMART" id="SM00382">
    <property type="entry name" value="AAA"/>
    <property type="match status" value="2"/>
</dbReference>
<keyword evidence="6" id="KW-0067">ATP-binding</keyword>
<dbReference type="AlphaFoldDB" id="A0A0W0YX00"/>
<dbReference type="InterPro" id="IPR027417">
    <property type="entry name" value="P-loop_NTPase"/>
</dbReference>
<dbReference type="RefSeq" id="WP_058484557.1">
    <property type="nucleotide sequence ID" value="NZ_CAAAII010000007.1"/>
</dbReference>
<dbReference type="PANTHER" id="PTHR43297">
    <property type="entry name" value="OLIGOPEPTIDE TRANSPORT ATP-BINDING PROTEIN APPD"/>
    <property type="match status" value="1"/>
</dbReference>
<keyword evidence="5" id="KW-0547">Nucleotide-binding</keyword>
<dbReference type="InterPro" id="IPR050388">
    <property type="entry name" value="ABC_Ni/Peptide_Import"/>
</dbReference>
<evidence type="ECO:0000256" key="6">
    <source>
        <dbReference type="ARBA" id="ARBA00022840"/>
    </source>
</evidence>